<feature type="compositionally biased region" description="Low complexity" evidence="1">
    <location>
        <begin position="522"/>
        <end position="537"/>
    </location>
</feature>
<evidence type="ECO:0000256" key="1">
    <source>
        <dbReference type="SAM" id="MobiDB-lite"/>
    </source>
</evidence>
<feature type="signal peptide" evidence="3">
    <location>
        <begin position="1"/>
        <end position="22"/>
    </location>
</feature>
<dbReference type="EMBL" id="ML210192">
    <property type="protein sequence ID" value="TFK24990.1"/>
    <property type="molecule type" value="Genomic_DNA"/>
</dbReference>
<evidence type="ECO:0000256" key="3">
    <source>
        <dbReference type="SAM" id="SignalP"/>
    </source>
</evidence>
<feature type="compositionally biased region" description="Basic and acidic residues" evidence="1">
    <location>
        <begin position="548"/>
        <end position="558"/>
    </location>
</feature>
<evidence type="ECO:0008006" key="6">
    <source>
        <dbReference type="Google" id="ProtNLM"/>
    </source>
</evidence>
<feature type="region of interest" description="Disordered" evidence="1">
    <location>
        <begin position="355"/>
        <end position="375"/>
    </location>
</feature>
<organism evidence="4 5">
    <name type="scientific">Coprinopsis marcescibilis</name>
    <name type="common">Agaric fungus</name>
    <name type="synonym">Psathyrella marcescibilis</name>
    <dbReference type="NCBI Taxonomy" id="230819"/>
    <lineage>
        <taxon>Eukaryota</taxon>
        <taxon>Fungi</taxon>
        <taxon>Dikarya</taxon>
        <taxon>Basidiomycota</taxon>
        <taxon>Agaricomycotina</taxon>
        <taxon>Agaricomycetes</taxon>
        <taxon>Agaricomycetidae</taxon>
        <taxon>Agaricales</taxon>
        <taxon>Agaricineae</taxon>
        <taxon>Psathyrellaceae</taxon>
        <taxon>Coprinopsis</taxon>
    </lineage>
</organism>
<feature type="chain" id="PRO_5023040597" description="Mid2 domain-containing protein" evidence="3">
    <location>
        <begin position="23"/>
        <end position="580"/>
    </location>
</feature>
<evidence type="ECO:0000313" key="5">
    <source>
        <dbReference type="Proteomes" id="UP000307440"/>
    </source>
</evidence>
<proteinExistence type="predicted"/>
<keyword evidence="3" id="KW-0732">Signal</keyword>
<reference evidence="4 5" key="1">
    <citation type="journal article" date="2019" name="Nat. Ecol. Evol.">
        <title>Megaphylogeny resolves global patterns of mushroom evolution.</title>
        <authorList>
            <person name="Varga T."/>
            <person name="Krizsan K."/>
            <person name="Foldi C."/>
            <person name="Dima B."/>
            <person name="Sanchez-Garcia M."/>
            <person name="Sanchez-Ramirez S."/>
            <person name="Szollosi G.J."/>
            <person name="Szarkandi J.G."/>
            <person name="Papp V."/>
            <person name="Albert L."/>
            <person name="Andreopoulos W."/>
            <person name="Angelini C."/>
            <person name="Antonin V."/>
            <person name="Barry K.W."/>
            <person name="Bougher N.L."/>
            <person name="Buchanan P."/>
            <person name="Buyck B."/>
            <person name="Bense V."/>
            <person name="Catcheside P."/>
            <person name="Chovatia M."/>
            <person name="Cooper J."/>
            <person name="Damon W."/>
            <person name="Desjardin D."/>
            <person name="Finy P."/>
            <person name="Geml J."/>
            <person name="Haridas S."/>
            <person name="Hughes K."/>
            <person name="Justo A."/>
            <person name="Karasinski D."/>
            <person name="Kautmanova I."/>
            <person name="Kiss B."/>
            <person name="Kocsube S."/>
            <person name="Kotiranta H."/>
            <person name="LaButti K.M."/>
            <person name="Lechner B.E."/>
            <person name="Liimatainen K."/>
            <person name="Lipzen A."/>
            <person name="Lukacs Z."/>
            <person name="Mihaltcheva S."/>
            <person name="Morgado L.N."/>
            <person name="Niskanen T."/>
            <person name="Noordeloos M.E."/>
            <person name="Ohm R.A."/>
            <person name="Ortiz-Santana B."/>
            <person name="Ovrebo C."/>
            <person name="Racz N."/>
            <person name="Riley R."/>
            <person name="Savchenko A."/>
            <person name="Shiryaev A."/>
            <person name="Soop K."/>
            <person name="Spirin V."/>
            <person name="Szebenyi C."/>
            <person name="Tomsovsky M."/>
            <person name="Tulloss R.E."/>
            <person name="Uehling J."/>
            <person name="Grigoriev I.V."/>
            <person name="Vagvolgyi C."/>
            <person name="Papp T."/>
            <person name="Martin F.M."/>
            <person name="Miettinen O."/>
            <person name="Hibbett D.S."/>
            <person name="Nagy L.G."/>
        </authorList>
    </citation>
    <scope>NUCLEOTIDE SEQUENCE [LARGE SCALE GENOMIC DNA]</scope>
    <source>
        <strain evidence="4 5">CBS 121175</strain>
    </source>
</reference>
<dbReference type="AlphaFoldDB" id="A0A5C3KXV2"/>
<gene>
    <name evidence="4" type="ORF">FA15DRAFT_756233</name>
</gene>
<feature type="compositionally biased region" description="Low complexity" evidence="1">
    <location>
        <begin position="498"/>
        <end position="513"/>
    </location>
</feature>
<protein>
    <recommendedName>
        <fullName evidence="6">Mid2 domain-containing protein</fullName>
    </recommendedName>
</protein>
<dbReference type="OrthoDB" id="3266941at2759"/>
<feature type="compositionally biased region" description="Polar residues" evidence="1">
    <location>
        <begin position="420"/>
        <end position="432"/>
    </location>
</feature>
<name>A0A5C3KXV2_COPMA</name>
<feature type="compositionally biased region" description="Polar residues" evidence="1">
    <location>
        <begin position="563"/>
        <end position="572"/>
    </location>
</feature>
<dbReference type="Proteomes" id="UP000307440">
    <property type="component" value="Unassembled WGS sequence"/>
</dbReference>
<feature type="compositionally biased region" description="Polar residues" evidence="1">
    <location>
        <begin position="366"/>
        <end position="375"/>
    </location>
</feature>
<evidence type="ECO:0000313" key="4">
    <source>
        <dbReference type="EMBL" id="TFK24990.1"/>
    </source>
</evidence>
<feature type="region of interest" description="Disordered" evidence="1">
    <location>
        <begin position="297"/>
        <end position="323"/>
    </location>
</feature>
<accession>A0A5C3KXV2</accession>
<sequence>MSAMVRLALRVFFIITTQVVLSFANPNFNFTSARQCEAFDFEISTRIDIGIQRTATLHVIPFDSVPFGVPLRITSNEGGEFSMTLPGLRANANFVTLLEDDEGNSIGRVSDIARILPSNDESCFVVGGTPVRRYSLIETPSQCEEFAVGYNITFVSQAPQIKVFNPRGFAFFLNQTSDDPSTGTARYMMNVSRGKEVVLLIDDGNGNRQTTTLLTVGGDSLNSRDCFERQREVEAQMDRNNSPNQENPISSRAVIIGSAAGGGAVLLIAIVMCLFIVHERKRRRLRRSITQFDGVRMTRSSVEKPPLPPPAAYGPTAKGTFDPAYTSEKFQSAESQQKKRTDSLASWAQTVPDELISPNSRHQRHQSSAVSLTQSECRSVAPFQLGEERDPRSLSTMDIEGMLNMAAQQSEAARKGSVGTLLSSDLHSTSGSPPREPIAKDSPVLVRTMSTPRRNLKVNSDIPDDLRSAYSRDSVNPFTQGRDIDSPAQHRSPSRDLQSWANSPPSSMSQSPQGRLPSRHLPSWSSSPPGSISQSPPLRIGLPSSPTDVHRLPGRESIARSPSIGSPRSATSWHFVGIAR</sequence>
<feature type="transmembrane region" description="Helical" evidence="2">
    <location>
        <begin position="253"/>
        <end position="277"/>
    </location>
</feature>
<keyword evidence="2" id="KW-0472">Membrane</keyword>
<keyword evidence="2" id="KW-1133">Transmembrane helix</keyword>
<keyword evidence="5" id="KW-1185">Reference proteome</keyword>
<keyword evidence="2" id="KW-0812">Transmembrane</keyword>
<evidence type="ECO:0000256" key="2">
    <source>
        <dbReference type="SAM" id="Phobius"/>
    </source>
</evidence>
<feature type="region of interest" description="Disordered" evidence="1">
    <location>
        <begin position="408"/>
        <end position="580"/>
    </location>
</feature>